<evidence type="ECO:0000313" key="10">
    <source>
        <dbReference type="Proteomes" id="UP000220836"/>
    </source>
</evidence>
<keyword evidence="10" id="KW-1185">Reference proteome</keyword>
<accession>A0A238JUP3</accession>
<comment type="catalytic activity">
    <reaction evidence="6">
        <text>L-aspartate + 2-oxoglutarate = oxaloacetate + L-glutamate</text>
        <dbReference type="Rhea" id="RHEA:21824"/>
        <dbReference type="ChEBI" id="CHEBI:16452"/>
        <dbReference type="ChEBI" id="CHEBI:16810"/>
        <dbReference type="ChEBI" id="CHEBI:29985"/>
        <dbReference type="ChEBI" id="CHEBI:29991"/>
        <dbReference type="EC" id="2.6.1.1"/>
    </reaction>
</comment>
<evidence type="ECO:0000256" key="3">
    <source>
        <dbReference type="ARBA" id="ARBA00022576"/>
    </source>
</evidence>
<dbReference type="AlphaFoldDB" id="A0A238JUP3"/>
<keyword evidence="5" id="KW-0663">Pyridoxal phosphate</keyword>
<evidence type="ECO:0000256" key="2">
    <source>
        <dbReference type="ARBA" id="ARBA00007441"/>
    </source>
</evidence>
<comment type="cofactor">
    <cofactor evidence="1 7">
        <name>pyridoxal 5'-phosphate</name>
        <dbReference type="ChEBI" id="CHEBI:597326"/>
    </cofactor>
</comment>
<dbReference type="GO" id="GO:0006520">
    <property type="term" value="P:amino acid metabolic process"/>
    <property type="evidence" value="ECO:0007669"/>
    <property type="project" value="InterPro"/>
</dbReference>
<dbReference type="EC" id="2.6.1.-" evidence="7"/>
<feature type="domain" description="Aminotransferase class I/classII large" evidence="8">
    <location>
        <begin position="35"/>
        <end position="378"/>
    </location>
</feature>
<dbReference type="Pfam" id="PF00155">
    <property type="entry name" value="Aminotran_1_2"/>
    <property type="match status" value="1"/>
</dbReference>
<dbReference type="GO" id="GO:0030170">
    <property type="term" value="F:pyridoxal phosphate binding"/>
    <property type="evidence" value="ECO:0007669"/>
    <property type="project" value="InterPro"/>
</dbReference>
<evidence type="ECO:0000259" key="8">
    <source>
        <dbReference type="Pfam" id="PF00155"/>
    </source>
</evidence>
<dbReference type="CDD" id="cd00609">
    <property type="entry name" value="AAT_like"/>
    <property type="match status" value="1"/>
</dbReference>
<gene>
    <name evidence="9" type="primary">aruH</name>
    <name evidence="9" type="ORF">PEV8663_00243</name>
</gene>
<dbReference type="Proteomes" id="UP000220836">
    <property type="component" value="Unassembled WGS sequence"/>
</dbReference>
<keyword evidence="3 7" id="KW-0032">Aminotransferase</keyword>
<dbReference type="InterPro" id="IPR015421">
    <property type="entry name" value="PyrdxlP-dep_Trfase_major"/>
</dbReference>
<dbReference type="Gene3D" id="3.40.640.10">
    <property type="entry name" value="Type I PLP-dependent aspartate aminotransferase-like (Major domain)"/>
    <property type="match status" value="1"/>
</dbReference>
<evidence type="ECO:0000313" key="9">
    <source>
        <dbReference type="EMBL" id="SMX33466.1"/>
    </source>
</evidence>
<evidence type="ECO:0000256" key="4">
    <source>
        <dbReference type="ARBA" id="ARBA00022679"/>
    </source>
</evidence>
<dbReference type="EMBL" id="FXYH01000001">
    <property type="protein sequence ID" value="SMX33466.1"/>
    <property type="molecule type" value="Genomic_DNA"/>
</dbReference>
<dbReference type="SUPFAM" id="SSF53383">
    <property type="entry name" value="PLP-dependent transferases"/>
    <property type="match status" value="1"/>
</dbReference>
<evidence type="ECO:0000256" key="1">
    <source>
        <dbReference type="ARBA" id="ARBA00001933"/>
    </source>
</evidence>
<dbReference type="GO" id="GO:0004069">
    <property type="term" value="F:L-aspartate:2-oxoglutarate aminotransferase activity"/>
    <property type="evidence" value="ECO:0007669"/>
    <property type="project" value="UniProtKB-EC"/>
</dbReference>
<evidence type="ECO:0000256" key="6">
    <source>
        <dbReference type="ARBA" id="ARBA00049185"/>
    </source>
</evidence>
<protein>
    <recommendedName>
        <fullName evidence="7">Aminotransferase</fullName>
        <ecNumber evidence="7">2.6.1.-</ecNumber>
    </recommendedName>
</protein>
<keyword evidence="4 7" id="KW-0808">Transferase</keyword>
<evidence type="ECO:0000256" key="7">
    <source>
        <dbReference type="RuleBase" id="RU000481"/>
    </source>
</evidence>
<proteinExistence type="inferred from homology"/>
<dbReference type="InterPro" id="IPR015424">
    <property type="entry name" value="PyrdxlP-dep_Trfase"/>
</dbReference>
<dbReference type="InterPro" id="IPR050596">
    <property type="entry name" value="AspAT/PAT-like"/>
</dbReference>
<dbReference type="PANTHER" id="PTHR46383:SF1">
    <property type="entry name" value="ASPARTATE AMINOTRANSFERASE"/>
    <property type="match status" value="1"/>
</dbReference>
<dbReference type="InterPro" id="IPR015422">
    <property type="entry name" value="PyrdxlP-dep_Trfase_small"/>
</dbReference>
<dbReference type="Gene3D" id="3.90.1150.10">
    <property type="entry name" value="Aspartate Aminotransferase, domain 1"/>
    <property type="match status" value="1"/>
</dbReference>
<comment type="similarity">
    <text evidence="2 7">Belongs to the class-I pyridoxal-phosphate-dependent aminotransferase family.</text>
</comment>
<dbReference type="RefSeq" id="WP_097802792.1">
    <property type="nucleotide sequence ID" value="NZ_FXYH01000001.1"/>
</dbReference>
<organism evidence="9 10">
    <name type="scientific">Pelagimonas varians</name>
    <dbReference type="NCBI Taxonomy" id="696760"/>
    <lineage>
        <taxon>Bacteria</taxon>
        <taxon>Pseudomonadati</taxon>
        <taxon>Pseudomonadota</taxon>
        <taxon>Alphaproteobacteria</taxon>
        <taxon>Rhodobacterales</taxon>
        <taxon>Roseobacteraceae</taxon>
        <taxon>Pelagimonas</taxon>
    </lineage>
</organism>
<dbReference type="InterPro" id="IPR004839">
    <property type="entry name" value="Aminotransferase_I/II_large"/>
</dbReference>
<dbReference type="PROSITE" id="PS00105">
    <property type="entry name" value="AA_TRANSFER_CLASS_1"/>
    <property type="match status" value="1"/>
</dbReference>
<name>A0A238JUP3_9RHOB</name>
<dbReference type="PANTHER" id="PTHR46383">
    <property type="entry name" value="ASPARTATE AMINOTRANSFERASE"/>
    <property type="match status" value="1"/>
</dbReference>
<sequence length="399" mass="42352">MAKLSTRITSITGGGSDGWEVFNRARQMIAAGETVTELTQGEHDILTDDSILDAMHRSARSGQTGYALVPGVPALRDAVAARVQARTGVPTSADNVLITPGGQSALFAAHMAACSPGDTALYIDPYYATYPGTIRAASAKPVAIQTRARDAFLPDPEAINAAAQTHAARSLLVNSPNNPTGSVYPRESIEQIAKSCVDNDMWLISDEVYDTQIWKGAHLSPRALPEMADRTFVVGSLSKSHAMTGSRIGWIIGPKPAIDCMIDLATSTTYGVPGYIQDAALFALAQGDALEEQIATPFRRRRTLVLDVLSEQNTVTAIPSNGAMYTMLDIRATGLSGFDFAQALLTEHKIAVMPGESFGTSAAGHIRVALTVADDKLAASVRTICQFAEQLTQGRSNAT</sequence>
<evidence type="ECO:0000256" key="5">
    <source>
        <dbReference type="ARBA" id="ARBA00022898"/>
    </source>
</evidence>
<keyword evidence="9" id="KW-0670">Pyruvate</keyword>
<dbReference type="InterPro" id="IPR004838">
    <property type="entry name" value="NHTrfase_class1_PyrdxlP-BS"/>
</dbReference>
<reference evidence="9 10" key="1">
    <citation type="submission" date="2017-05" db="EMBL/GenBank/DDBJ databases">
        <authorList>
            <person name="Song R."/>
            <person name="Chenine A.L."/>
            <person name="Ruprecht R.M."/>
        </authorList>
    </citation>
    <scope>NUCLEOTIDE SEQUENCE [LARGE SCALE GENOMIC DNA]</scope>
    <source>
        <strain evidence="9 10">CECT 8663</strain>
    </source>
</reference>
<dbReference type="OrthoDB" id="9766084at2"/>